<dbReference type="NCBIfam" id="TIGR00765">
    <property type="entry name" value="yihY_not_rbn"/>
    <property type="match status" value="1"/>
</dbReference>
<feature type="transmembrane region" description="Helical" evidence="6">
    <location>
        <begin position="262"/>
        <end position="287"/>
    </location>
</feature>
<feature type="transmembrane region" description="Helical" evidence="6">
    <location>
        <begin position="160"/>
        <end position="180"/>
    </location>
</feature>
<name>A0A413SWK2_9BACT</name>
<gene>
    <name evidence="7" type="ORF">DW921_12510</name>
</gene>
<dbReference type="Pfam" id="PF03631">
    <property type="entry name" value="Virul_fac_BrkB"/>
    <property type="match status" value="1"/>
</dbReference>
<feature type="transmembrane region" description="Helical" evidence="6">
    <location>
        <begin position="200"/>
        <end position="220"/>
    </location>
</feature>
<dbReference type="GO" id="GO:0005886">
    <property type="term" value="C:plasma membrane"/>
    <property type="evidence" value="ECO:0007669"/>
    <property type="project" value="UniProtKB-SubCell"/>
</dbReference>
<feature type="transmembrane region" description="Helical" evidence="6">
    <location>
        <begin position="57"/>
        <end position="77"/>
    </location>
</feature>
<reference evidence="7 8" key="1">
    <citation type="submission" date="2018-08" db="EMBL/GenBank/DDBJ databases">
        <title>A genome reference for cultivated species of the human gut microbiota.</title>
        <authorList>
            <person name="Zou Y."/>
            <person name="Xue W."/>
            <person name="Luo G."/>
        </authorList>
    </citation>
    <scope>NUCLEOTIDE SEQUENCE [LARGE SCALE GENOMIC DNA]</scope>
    <source>
        <strain evidence="7 8">AM42-38</strain>
    </source>
</reference>
<protein>
    <submittedName>
        <fullName evidence="7">YihY/virulence factor BrkB family protein</fullName>
    </submittedName>
</protein>
<evidence type="ECO:0000256" key="6">
    <source>
        <dbReference type="SAM" id="Phobius"/>
    </source>
</evidence>
<feature type="transmembrane region" description="Helical" evidence="6">
    <location>
        <begin position="232"/>
        <end position="250"/>
    </location>
</feature>
<dbReference type="PANTHER" id="PTHR30213:SF0">
    <property type="entry name" value="UPF0761 MEMBRANE PROTEIN YIHY"/>
    <property type="match status" value="1"/>
</dbReference>
<dbReference type="EMBL" id="QSFT01000033">
    <property type="protein sequence ID" value="RHA73617.1"/>
    <property type="molecule type" value="Genomic_DNA"/>
</dbReference>
<evidence type="ECO:0000256" key="4">
    <source>
        <dbReference type="ARBA" id="ARBA00022989"/>
    </source>
</evidence>
<dbReference type="PANTHER" id="PTHR30213">
    <property type="entry name" value="INNER MEMBRANE PROTEIN YHJD"/>
    <property type="match status" value="1"/>
</dbReference>
<comment type="caution">
    <text evidence="7">The sequence shown here is derived from an EMBL/GenBank/DDBJ whole genome shotgun (WGS) entry which is preliminary data.</text>
</comment>
<dbReference type="RefSeq" id="WP_022278281.1">
    <property type="nucleotide sequence ID" value="NZ_CABJGD010000033.1"/>
</dbReference>
<organism evidence="7 8">
    <name type="scientific">Phocaeicola coprophilus</name>
    <dbReference type="NCBI Taxonomy" id="387090"/>
    <lineage>
        <taxon>Bacteria</taxon>
        <taxon>Pseudomonadati</taxon>
        <taxon>Bacteroidota</taxon>
        <taxon>Bacteroidia</taxon>
        <taxon>Bacteroidales</taxon>
        <taxon>Bacteroidaceae</taxon>
        <taxon>Phocaeicola</taxon>
    </lineage>
</organism>
<dbReference type="Proteomes" id="UP000283855">
    <property type="component" value="Unassembled WGS sequence"/>
</dbReference>
<evidence type="ECO:0000256" key="1">
    <source>
        <dbReference type="ARBA" id="ARBA00004651"/>
    </source>
</evidence>
<evidence type="ECO:0000256" key="5">
    <source>
        <dbReference type="ARBA" id="ARBA00023136"/>
    </source>
</evidence>
<feature type="transmembrane region" description="Helical" evidence="6">
    <location>
        <begin position="117"/>
        <end position="139"/>
    </location>
</feature>
<dbReference type="InterPro" id="IPR017039">
    <property type="entry name" value="Virul_fac_BrkB"/>
</dbReference>
<evidence type="ECO:0000313" key="8">
    <source>
        <dbReference type="Proteomes" id="UP000283855"/>
    </source>
</evidence>
<keyword evidence="5 6" id="KW-0472">Membrane</keyword>
<accession>A0A413SWK2</accession>
<evidence type="ECO:0000256" key="2">
    <source>
        <dbReference type="ARBA" id="ARBA00022475"/>
    </source>
</evidence>
<keyword evidence="4 6" id="KW-1133">Transmembrane helix</keyword>
<sequence length="439" mass="50524">MNKASINHWLQFLTVGIWRVTDDEITPLQRRLYSCIKIVILSVQQFLNDRIQVRASALTYSTLLSIIPILAILFAIARGFGFDAVIEAQFRHGMAKEQAELVISWINSYLQHAQSGVFIGVGLIMLLWTILILTDNIELSFNAIWQVKHPRTVFRKITDYFSMILLLPLLIVISSGLTIFMTTYIKDMENFLVLAPVLKFLVRMIPYALTWGMFIGLFIFIPNTKVRLQHAWLPGILAGSAFQAFQYFYINSQIWVSNYNAIYGSFAAIPMFLLWTQISWTICLFGAEMSYVSQNLASFNFGKETANISRRYHDFFCTIILAAICKRFCEEKAPYTAEELSREYKIPIRLTKNILYELQDIHLVYEAVGDSKGQDISYLPGCDTNQLTVGMLLRKLDSAGSEAFNVDREQYSASWETLMEARKEYMRQNNQILLKDLLK</sequence>
<proteinExistence type="predicted"/>
<keyword evidence="3 6" id="KW-0812">Transmembrane</keyword>
<keyword evidence="2" id="KW-1003">Cell membrane</keyword>
<dbReference type="AlphaFoldDB" id="A0A413SWK2"/>
<comment type="subcellular location">
    <subcellularLocation>
        <location evidence="1">Cell membrane</location>
        <topology evidence="1">Multi-pass membrane protein</topology>
    </subcellularLocation>
</comment>
<evidence type="ECO:0000256" key="3">
    <source>
        <dbReference type="ARBA" id="ARBA00022692"/>
    </source>
</evidence>
<evidence type="ECO:0000313" key="7">
    <source>
        <dbReference type="EMBL" id="RHA73617.1"/>
    </source>
</evidence>